<evidence type="ECO:0000313" key="14">
    <source>
        <dbReference type="Proteomes" id="UP001500840"/>
    </source>
</evidence>
<evidence type="ECO:0000256" key="12">
    <source>
        <dbReference type="ARBA" id="ARBA00024326"/>
    </source>
</evidence>
<gene>
    <name evidence="13" type="ORF">GCM10023156_27830</name>
</gene>
<evidence type="ECO:0000256" key="3">
    <source>
        <dbReference type="ARBA" id="ARBA00012243"/>
    </source>
</evidence>
<proteinExistence type="predicted"/>
<evidence type="ECO:0000256" key="2">
    <source>
        <dbReference type="ARBA" id="ARBA00005189"/>
    </source>
</evidence>
<organism evidence="13 14">
    <name type="scientific">Novipirellula rosea</name>
    <dbReference type="NCBI Taxonomy" id="1031540"/>
    <lineage>
        <taxon>Bacteria</taxon>
        <taxon>Pseudomonadati</taxon>
        <taxon>Planctomycetota</taxon>
        <taxon>Planctomycetia</taxon>
        <taxon>Pirellulales</taxon>
        <taxon>Pirellulaceae</taxon>
        <taxon>Novipirellula</taxon>
    </lineage>
</organism>
<dbReference type="NCBIfam" id="TIGR00163">
    <property type="entry name" value="PS_decarb"/>
    <property type="match status" value="1"/>
</dbReference>
<keyword evidence="4" id="KW-0444">Lipid biosynthesis</keyword>
<evidence type="ECO:0000256" key="7">
    <source>
        <dbReference type="ARBA" id="ARBA00023145"/>
    </source>
</evidence>
<keyword evidence="11" id="KW-0670">Pyruvate</keyword>
<accession>A0ABP8MTM1</accession>
<evidence type="ECO:0000256" key="4">
    <source>
        <dbReference type="ARBA" id="ARBA00022516"/>
    </source>
</evidence>
<dbReference type="EC" id="4.1.1.65" evidence="3"/>
<evidence type="ECO:0000256" key="6">
    <source>
        <dbReference type="ARBA" id="ARBA00023098"/>
    </source>
</evidence>
<evidence type="ECO:0000256" key="8">
    <source>
        <dbReference type="ARBA" id="ARBA00023209"/>
    </source>
</evidence>
<comment type="cofactor">
    <cofactor evidence="1">
        <name>pyruvate</name>
        <dbReference type="ChEBI" id="CHEBI:15361"/>
    </cofactor>
</comment>
<comment type="pathway">
    <text evidence="12">Phospholipid metabolism; phosphatidylethanolamine biosynthesis.</text>
</comment>
<evidence type="ECO:0000313" key="13">
    <source>
        <dbReference type="EMBL" id="GAA4454812.1"/>
    </source>
</evidence>
<comment type="caution">
    <text evidence="13">The sequence shown here is derived from an EMBL/GenBank/DDBJ whole genome shotgun (WGS) entry which is preliminary data.</text>
</comment>
<evidence type="ECO:0000256" key="5">
    <source>
        <dbReference type="ARBA" id="ARBA00022793"/>
    </source>
</evidence>
<dbReference type="InterPro" id="IPR033177">
    <property type="entry name" value="PSD-B"/>
</dbReference>
<keyword evidence="14" id="KW-1185">Reference proteome</keyword>
<dbReference type="Pfam" id="PF02666">
    <property type="entry name" value="PS_Dcarbxylase"/>
    <property type="match status" value="1"/>
</dbReference>
<dbReference type="PANTHER" id="PTHR10067:SF17">
    <property type="entry name" value="PHOSPHATIDYLSERINE DECARBOXYLASE PROENZYME 2"/>
    <property type="match status" value="1"/>
</dbReference>
<comment type="pathway">
    <text evidence="2">Lipid metabolism.</text>
</comment>
<protein>
    <recommendedName>
        <fullName evidence="3">phosphatidylserine decarboxylase</fullName>
        <ecNumber evidence="3">4.1.1.65</ecNumber>
    </recommendedName>
</protein>
<dbReference type="PANTHER" id="PTHR10067">
    <property type="entry name" value="PHOSPHATIDYLSERINE DECARBOXYLASE"/>
    <property type="match status" value="1"/>
</dbReference>
<evidence type="ECO:0000256" key="9">
    <source>
        <dbReference type="ARBA" id="ARBA00023239"/>
    </source>
</evidence>
<evidence type="ECO:0000256" key="1">
    <source>
        <dbReference type="ARBA" id="ARBA00001928"/>
    </source>
</evidence>
<keyword evidence="7" id="KW-0865">Zymogen</keyword>
<dbReference type="InterPro" id="IPR003817">
    <property type="entry name" value="PS_Dcarbxylase"/>
</dbReference>
<keyword evidence="9" id="KW-0456">Lyase</keyword>
<name>A0ABP8MTM1_9BACT</name>
<keyword evidence="8" id="KW-0594">Phospholipid biosynthesis</keyword>
<sequence>MQLNTFMEDIVKKMDAPPNRDAISFFNRYTGKIEQEEIYGEPFLRWTYETTPGQIALAIAAKRVWFSKWYGWRMDRAASRTKVLPFIETYKLDPNEFQDPPDSFRTFNEFFYRKLNPAARPIDSDPDSVVFPADGRHLAIADVSKTDGFWVKGQKMDLARLLGSRELADRYATGSMLISRLCPVDYHRYHFPVSGVASESRLIPGSLSSVNPIALRKRLAILWENKRVITEIQTESHGTVLMIEVGAACVGGIHQTFTPGAVQKGDDKGYFTFGGSMTMVLMEPERVHFSDDLLKHSSQQREVYARMGDVAGFG</sequence>
<evidence type="ECO:0000256" key="10">
    <source>
        <dbReference type="ARBA" id="ARBA00023264"/>
    </source>
</evidence>
<dbReference type="Proteomes" id="UP001500840">
    <property type="component" value="Unassembled WGS sequence"/>
</dbReference>
<keyword evidence="5" id="KW-0210">Decarboxylase</keyword>
<reference evidence="14" key="1">
    <citation type="journal article" date="2019" name="Int. J. Syst. Evol. Microbiol.">
        <title>The Global Catalogue of Microorganisms (GCM) 10K type strain sequencing project: providing services to taxonomists for standard genome sequencing and annotation.</title>
        <authorList>
            <consortium name="The Broad Institute Genomics Platform"/>
            <consortium name="The Broad Institute Genome Sequencing Center for Infectious Disease"/>
            <person name="Wu L."/>
            <person name="Ma J."/>
        </authorList>
    </citation>
    <scope>NUCLEOTIDE SEQUENCE [LARGE SCALE GENOMIC DNA]</scope>
    <source>
        <strain evidence="14">JCM 17759</strain>
    </source>
</reference>
<dbReference type="EMBL" id="BAABGA010000035">
    <property type="protein sequence ID" value="GAA4454812.1"/>
    <property type="molecule type" value="Genomic_DNA"/>
</dbReference>
<evidence type="ECO:0000256" key="11">
    <source>
        <dbReference type="ARBA" id="ARBA00023317"/>
    </source>
</evidence>
<keyword evidence="10" id="KW-1208">Phospholipid metabolism</keyword>
<keyword evidence="6" id="KW-0443">Lipid metabolism</keyword>